<evidence type="ECO:0000256" key="5">
    <source>
        <dbReference type="ARBA" id="ARBA00022771"/>
    </source>
</evidence>
<dbReference type="Pfam" id="PF01556">
    <property type="entry name" value="DnaJ_C"/>
    <property type="match status" value="1"/>
</dbReference>
<dbReference type="PRINTS" id="PR00625">
    <property type="entry name" value="JDOMAIN"/>
</dbReference>
<dbReference type="SUPFAM" id="SSF57938">
    <property type="entry name" value="DnaJ/Hsp40 cysteine-rich domain"/>
    <property type="match status" value="1"/>
</dbReference>
<dbReference type="EMBL" id="JAODOQ010000001">
    <property type="protein sequence ID" value="MCT8987396.1"/>
    <property type="molecule type" value="Genomic_DNA"/>
</dbReference>
<keyword evidence="1 9" id="KW-0963">Cytoplasm</keyword>
<dbReference type="Gene3D" id="1.10.287.110">
    <property type="entry name" value="DnaJ domain"/>
    <property type="match status" value="1"/>
</dbReference>
<keyword evidence="3 9" id="KW-0479">Metal-binding</keyword>
<evidence type="ECO:0000256" key="6">
    <source>
        <dbReference type="ARBA" id="ARBA00022833"/>
    </source>
</evidence>
<dbReference type="InterPro" id="IPR001623">
    <property type="entry name" value="DnaJ_domain"/>
</dbReference>
<dbReference type="NCBIfam" id="TIGR02349">
    <property type="entry name" value="DnaJ_bact"/>
    <property type="match status" value="1"/>
</dbReference>
<feature type="domain" description="CR-type" evidence="12">
    <location>
        <begin position="131"/>
        <end position="209"/>
    </location>
</feature>
<feature type="repeat" description="CXXCXGXG motif" evidence="9">
    <location>
        <begin position="161"/>
        <end position="168"/>
    </location>
</feature>
<dbReference type="InterPro" id="IPR012724">
    <property type="entry name" value="DnaJ"/>
</dbReference>
<dbReference type="InterPro" id="IPR018253">
    <property type="entry name" value="DnaJ_domain_CS"/>
</dbReference>
<dbReference type="PROSITE" id="PS00636">
    <property type="entry name" value="DNAJ_1"/>
    <property type="match status" value="1"/>
</dbReference>
<feature type="binding site" evidence="9">
    <location>
        <position position="186"/>
    </location>
    <ligand>
        <name>Zn(2+)</name>
        <dbReference type="ChEBI" id="CHEBI:29105"/>
        <label>2</label>
    </ligand>
</feature>
<dbReference type="Gene3D" id="2.60.260.20">
    <property type="entry name" value="Urease metallochaperone UreE, N-terminal domain"/>
    <property type="match status" value="2"/>
</dbReference>
<dbReference type="Pfam" id="PF00226">
    <property type="entry name" value="DnaJ"/>
    <property type="match status" value="1"/>
</dbReference>
<protein>
    <recommendedName>
        <fullName evidence="9">Chaperone protein DnaJ</fullName>
    </recommendedName>
</protein>
<feature type="binding site" evidence="9">
    <location>
        <position position="197"/>
    </location>
    <ligand>
        <name>Zn(2+)</name>
        <dbReference type="ChEBI" id="CHEBI:29105"/>
        <label>1</label>
    </ligand>
</feature>
<dbReference type="CDD" id="cd10747">
    <property type="entry name" value="DnaJ_C"/>
    <property type="match status" value="1"/>
</dbReference>
<dbReference type="Pfam" id="PF00684">
    <property type="entry name" value="DnaJ_CXXCXGXG"/>
    <property type="match status" value="1"/>
</dbReference>
<dbReference type="SMART" id="SM00271">
    <property type="entry name" value="DnaJ"/>
    <property type="match status" value="1"/>
</dbReference>
<feature type="binding site" evidence="9">
    <location>
        <position position="161"/>
    </location>
    <ligand>
        <name>Zn(2+)</name>
        <dbReference type="ChEBI" id="CHEBI:29105"/>
        <label>2</label>
    </ligand>
</feature>
<evidence type="ECO:0000259" key="12">
    <source>
        <dbReference type="PROSITE" id="PS51188"/>
    </source>
</evidence>
<dbReference type="InterPro" id="IPR001305">
    <property type="entry name" value="HSP_DnaJ_Cys-rich_dom"/>
</dbReference>
<organism evidence="13 14">
    <name type="scientific">Shewanella phaeophyticola</name>
    <dbReference type="NCBI Taxonomy" id="2978345"/>
    <lineage>
        <taxon>Bacteria</taxon>
        <taxon>Pseudomonadati</taxon>
        <taxon>Pseudomonadota</taxon>
        <taxon>Gammaproteobacteria</taxon>
        <taxon>Alteromonadales</taxon>
        <taxon>Shewanellaceae</taxon>
        <taxon>Shewanella</taxon>
    </lineage>
</organism>
<feature type="binding site" evidence="9">
    <location>
        <position position="200"/>
    </location>
    <ligand>
        <name>Zn(2+)</name>
        <dbReference type="ChEBI" id="CHEBI:29105"/>
        <label>1</label>
    </ligand>
</feature>
<keyword evidence="14" id="KW-1185">Reference proteome</keyword>
<evidence type="ECO:0000256" key="1">
    <source>
        <dbReference type="ARBA" id="ARBA00022490"/>
    </source>
</evidence>
<dbReference type="InterPro" id="IPR036410">
    <property type="entry name" value="HSP_DnaJ_Cys-rich_dom_sf"/>
</dbReference>
<feature type="binding site" evidence="9">
    <location>
        <position position="183"/>
    </location>
    <ligand>
        <name>Zn(2+)</name>
        <dbReference type="ChEBI" id="CHEBI:29105"/>
        <label>2</label>
    </ligand>
</feature>
<evidence type="ECO:0000256" key="7">
    <source>
        <dbReference type="ARBA" id="ARBA00023016"/>
    </source>
</evidence>
<comment type="subcellular location">
    <subcellularLocation>
        <location evidence="9">Cytoplasm</location>
    </subcellularLocation>
</comment>
<feature type="domain" description="J" evidence="11">
    <location>
        <begin position="5"/>
        <end position="70"/>
    </location>
</feature>
<dbReference type="PANTHER" id="PTHR43096">
    <property type="entry name" value="DNAJ HOMOLOG 1, MITOCHONDRIAL-RELATED"/>
    <property type="match status" value="1"/>
</dbReference>
<keyword evidence="7 9" id="KW-0346">Stress response</keyword>
<reference evidence="13" key="1">
    <citation type="submission" date="2022-09" db="EMBL/GenBank/DDBJ databases">
        <title>Shewanella sp. KJ10-1 sp.nov, isolated from marine algae.</title>
        <authorList>
            <person name="Butt M."/>
            <person name="Lee J.K."/>
            <person name="Kim J.M."/>
            <person name="Choi D.G."/>
        </authorList>
    </citation>
    <scope>NUCLEOTIDE SEQUENCE</scope>
    <source>
        <strain evidence="13">KJ10-1</strain>
    </source>
</reference>
<dbReference type="CDD" id="cd06257">
    <property type="entry name" value="DnaJ"/>
    <property type="match status" value="1"/>
</dbReference>
<comment type="subunit">
    <text evidence="9">Homodimer.</text>
</comment>
<dbReference type="PANTHER" id="PTHR43096:SF48">
    <property type="entry name" value="CHAPERONE PROTEIN DNAJ"/>
    <property type="match status" value="1"/>
</dbReference>
<evidence type="ECO:0000256" key="3">
    <source>
        <dbReference type="ARBA" id="ARBA00022723"/>
    </source>
</evidence>
<dbReference type="RefSeq" id="WP_261733670.1">
    <property type="nucleotide sequence ID" value="NZ_JAODOQ010000001.1"/>
</dbReference>
<evidence type="ECO:0000256" key="8">
    <source>
        <dbReference type="ARBA" id="ARBA00023186"/>
    </source>
</evidence>
<dbReference type="InterPro" id="IPR036869">
    <property type="entry name" value="J_dom_sf"/>
</dbReference>
<comment type="cofactor">
    <cofactor evidence="9">
        <name>Zn(2+)</name>
        <dbReference type="ChEBI" id="CHEBI:29105"/>
    </cofactor>
    <text evidence="9">Binds 2 Zn(2+) ions per monomer.</text>
</comment>
<feature type="repeat" description="CXXCXGXG motif" evidence="9">
    <location>
        <begin position="144"/>
        <end position="151"/>
    </location>
</feature>
<feature type="zinc finger region" description="CR-type" evidence="10">
    <location>
        <begin position="131"/>
        <end position="209"/>
    </location>
</feature>
<evidence type="ECO:0000256" key="9">
    <source>
        <dbReference type="HAMAP-Rule" id="MF_01152"/>
    </source>
</evidence>
<keyword evidence="13" id="KW-0560">Oxidoreductase</keyword>
<gene>
    <name evidence="9 13" type="primary">dnaJ</name>
    <name evidence="13" type="ORF">N4T56_14220</name>
</gene>
<dbReference type="CDD" id="cd10719">
    <property type="entry name" value="DnaJ_zf"/>
    <property type="match status" value="1"/>
</dbReference>
<comment type="caution">
    <text evidence="13">The sequence shown here is derived from an EMBL/GenBank/DDBJ whole genome shotgun (WGS) entry which is preliminary data.</text>
</comment>
<evidence type="ECO:0000259" key="11">
    <source>
        <dbReference type="PROSITE" id="PS50076"/>
    </source>
</evidence>
<dbReference type="InterPro" id="IPR008971">
    <property type="entry name" value="HSP40/DnaJ_pept-bd"/>
</dbReference>
<dbReference type="SUPFAM" id="SSF46565">
    <property type="entry name" value="Chaperone J-domain"/>
    <property type="match status" value="1"/>
</dbReference>
<comment type="function">
    <text evidence="9">Participates actively in the response to hyperosmotic and heat shock by preventing the aggregation of stress-denatured proteins and by disaggregating proteins, also in an autonomous, DnaK-independent fashion. Unfolded proteins bind initially to DnaJ; upon interaction with the DnaJ-bound protein, DnaK hydrolyzes its bound ATP, resulting in the formation of a stable complex. GrpE releases ADP from DnaK; ATP binding to DnaK triggers the release of the substrate protein, thus completing the reaction cycle. Several rounds of ATP-dependent interactions between DnaJ, DnaK and GrpE are required for fully efficient folding. Also involved, together with DnaK and GrpE, in the DNA replication of plasmids through activation of initiation proteins.</text>
</comment>
<dbReference type="PROSITE" id="PS50076">
    <property type="entry name" value="DNAJ_2"/>
    <property type="match status" value="1"/>
</dbReference>
<dbReference type="Proteomes" id="UP001431192">
    <property type="component" value="Unassembled WGS sequence"/>
</dbReference>
<dbReference type="HAMAP" id="MF_01152">
    <property type="entry name" value="DnaJ"/>
    <property type="match status" value="1"/>
</dbReference>
<comment type="similarity">
    <text evidence="9">Belongs to the DnaJ family.</text>
</comment>
<keyword evidence="6 9" id="KW-0862">Zinc</keyword>
<keyword evidence="4 9" id="KW-0677">Repeat</keyword>
<comment type="domain">
    <text evidence="9">The J domain is necessary and sufficient to stimulate DnaK ATPase activity. Zinc center 1 plays an important role in the autonomous, DnaK-independent chaperone activity of DnaJ. Zinc center 2 is essential for interaction with DnaK and for DnaJ activity.</text>
</comment>
<keyword evidence="8 9" id="KW-0143">Chaperone</keyword>
<evidence type="ECO:0000256" key="4">
    <source>
        <dbReference type="ARBA" id="ARBA00022737"/>
    </source>
</evidence>
<dbReference type="GO" id="GO:0016491">
    <property type="term" value="F:oxidoreductase activity"/>
    <property type="evidence" value="ECO:0007669"/>
    <property type="project" value="UniProtKB-KW"/>
</dbReference>
<dbReference type="InterPro" id="IPR002939">
    <property type="entry name" value="DnaJ_C"/>
</dbReference>
<evidence type="ECO:0000256" key="2">
    <source>
        <dbReference type="ARBA" id="ARBA00022705"/>
    </source>
</evidence>
<feature type="binding site" evidence="9">
    <location>
        <position position="147"/>
    </location>
    <ligand>
        <name>Zn(2+)</name>
        <dbReference type="ChEBI" id="CHEBI:29105"/>
        <label>1</label>
    </ligand>
</feature>
<feature type="repeat" description="CXXCXGXG motif" evidence="9">
    <location>
        <begin position="183"/>
        <end position="190"/>
    </location>
</feature>
<dbReference type="SUPFAM" id="SSF49493">
    <property type="entry name" value="HSP40/DnaJ peptide-binding domain"/>
    <property type="match status" value="2"/>
</dbReference>
<accession>A0ABT2P4U9</accession>
<proteinExistence type="inferred from homology"/>
<evidence type="ECO:0000313" key="14">
    <source>
        <dbReference type="Proteomes" id="UP001431192"/>
    </source>
</evidence>
<keyword evidence="5 9" id="KW-0863">Zinc-finger</keyword>
<evidence type="ECO:0000313" key="13">
    <source>
        <dbReference type="EMBL" id="MCT8987396.1"/>
    </source>
</evidence>
<dbReference type="PROSITE" id="PS51188">
    <property type="entry name" value="ZF_CR"/>
    <property type="match status" value="1"/>
</dbReference>
<evidence type="ECO:0000256" key="10">
    <source>
        <dbReference type="PROSITE-ProRule" id="PRU00546"/>
    </source>
</evidence>
<keyword evidence="2 9" id="KW-0235">DNA replication</keyword>
<dbReference type="Gene3D" id="2.10.230.10">
    <property type="entry name" value="Heat shock protein DnaJ, cysteine-rich domain"/>
    <property type="match status" value="1"/>
</dbReference>
<feature type="binding site" evidence="9">
    <location>
        <position position="164"/>
    </location>
    <ligand>
        <name>Zn(2+)</name>
        <dbReference type="ChEBI" id="CHEBI:29105"/>
        <label>2</label>
    </ligand>
</feature>
<sequence length="375" mass="40760">MSKRDYYEVLGVSRDTSEREIKKAYKRLAMKFHPDRNPGDKAAETSFKEIKEAYEILTDSDKKAAYDQFGHAGVDPNRGGHGGGQGDFGDIFGDVFGDIFGGGRRGGQRQAARGSDLRYNLELSLEEAVRGLTKELRIPTLATCDLCDGSGAKKGTSATTCGTCHGQGQVQMRQGFFAVQQACPTCHGRGKIIKDPCGKCHGEGRVEKSKTLSVKIPAGVDTGDRIRLSGEGEAGEFGAPPGDLYVQVSVREHAIFTRDANNLYCEVPISFSKAALGGEIEVPTLDGKVSLKIPTETQTGRMFRLRGKGVKSIRSHAVGDLLCKVVMETPVNLNEKQKELLREFEATLTGESKKHSPKAEGFFDGVKKFFQDLNS</sequence>
<feature type="repeat" description="CXXCXGXG motif" evidence="9">
    <location>
        <begin position="197"/>
        <end position="204"/>
    </location>
</feature>
<dbReference type="NCBIfam" id="NF008035">
    <property type="entry name" value="PRK10767.1"/>
    <property type="match status" value="1"/>
</dbReference>
<feature type="binding site" evidence="9">
    <location>
        <position position="144"/>
    </location>
    <ligand>
        <name>Zn(2+)</name>
        <dbReference type="ChEBI" id="CHEBI:29105"/>
        <label>1</label>
    </ligand>
</feature>
<name>A0ABT2P4U9_9GAMM</name>